<dbReference type="STRING" id="1307761.L21SP2_3458"/>
<dbReference type="PATRIC" id="fig|1307761.3.peg.3447"/>
<keyword evidence="3" id="KW-1185">Reference proteome</keyword>
<dbReference type="SUPFAM" id="SSF51695">
    <property type="entry name" value="PLC-like phosphodiesterases"/>
    <property type="match status" value="1"/>
</dbReference>
<proteinExistence type="predicted"/>
<reference evidence="2 3" key="1">
    <citation type="journal article" date="2015" name="Stand. Genomic Sci.">
        <title>Complete genome sequence and description of Salinispira pacifica gen. nov., sp. nov., a novel spirochaete isolated form a hypersaline microbial mat.</title>
        <authorList>
            <person name="Ben Hania W."/>
            <person name="Joseph M."/>
            <person name="Schumann P."/>
            <person name="Bunk B."/>
            <person name="Fiebig A."/>
            <person name="Sproer C."/>
            <person name="Klenk H.P."/>
            <person name="Fardeau M.L."/>
            <person name="Spring S."/>
        </authorList>
    </citation>
    <scope>NUCLEOTIDE SEQUENCE [LARGE SCALE GENOMIC DNA]</scope>
    <source>
        <strain evidence="2 3">L21-RPul-D2</strain>
    </source>
</reference>
<dbReference type="HOGENOM" id="CLU_030006_3_1_12"/>
<dbReference type="GO" id="GO:0008889">
    <property type="term" value="F:glycerophosphodiester phosphodiesterase activity"/>
    <property type="evidence" value="ECO:0007669"/>
    <property type="project" value="UniProtKB-EC"/>
</dbReference>
<dbReference type="Gene3D" id="3.20.20.190">
    <property type="entry name" value="Phosphatidylinositol (PI) phosphodiesterase"/>
    <property type="match status" value="1"/>
</dbReference>
<dbReference type="InterPro" id="IPR030395">
    <property type="entry name" value="GP_PDE_dom"/>
</dbReference>
<dbReference type="EMBL" id="CP006939">
    <property type="protein sequence ID" value="AHC16794.1"/>
    <property type="molecule type" value="Genomic_DNA"/>
</dbReference>
<dbReference type="Pfam" id="PF03009">
    <property type="entry name" value="GDPD"/>
    <property type="match status" value="1"/>
</dbReference>
<name>V5WNG4_9SPIO</name>
<protein>
    <submittedName>
        <fullName evidence="2">Glycerophosphoryl diester phosphodiesterase</fullName>
        <ecNumber evidence="2">3.1.4.46</ecNumber>
    </submittedName>
</protein>
<evidence type="ECO:0000313" key="2">
    <source>
        <dbReference type="EMBL" id="AHC16794.1"/>
    </source>
</evidence>
<dbReference type="Proteomes" id="UP000018680">
    <property type="component" value="Chromosome"/>
</dbReference>
<gene>
    <name evidence="2" type="ORF">L21SP2_3458</name>
</gene>
<keyword evidence="2" id="KW-0378">Hydrolase</keyword>
<evidence type="ECO:0000313" key="3">
    <source>
        <dbReference type="Proteomes" id="UP000018680"/>
    </source>
</evidence>
<dbReference type="eggNOG" id="COG0584">
    <property type="taxonomic scope" value="Bacteria"/>
</dbReference>
<evidence type="ECO:0000259" key="1">
    <source>
        <dbReference type="PROSITE" id="PS51704"/>
    </source>
</evidence>
<dbReference type="PANTHER" id="PTHR46211:SF14">
    <property type="entry name" value="GLYCEROPHOSPHODIESTER PHOSPHODIESTERASE"/>
    <property type="match status" value="1"/>
</dbReference>
<dbReference type="PROSITE" id="PS51704">
    <property type="entry name" value="GP_PDE"/>
    <property type="match status" value="1"/>
</dbReference>
<dbReference type="KEGG" id="slr:L21SP2_3458"/>
<organism evidence="2 3">
    <name type="scientific">Salinispira pacifica</name>
    <dbReference type="NCBI Taxonomy" id="1307761"/>
    <lineage>
        <taxon>Bacteria</taxon>
        <taxon>Pseudomonadati</taxon>
        <taxon>Spirochaetota</taxon>
        <taxon>Spirochaetia</taxon>
        <taxon>Spirochaetales</taxon>
        <taxon>Spirochaetaceae</taxon>
        <taxon>Salinispira</taxon>
    </lineage>
</organism>
<dbReference type="AlphaFoldDB" id="V5WNG4"/>
<dbReference type="RefSeq" id="WP_024269682.1">
    <property type="nucleotide sequence ID" value="NC_023035.1"/>
</dbReference>
<dbReference type="CDD" id="cd08561">
    <property type="entry name" value="GDPD_cytoplasmic_ScUgpQ2_like"/>
    <property type="match status" value="1"/>
</dbReference>
<dbReference type="EC" id="3.1.4.46" evidence="2"/>
<sequence>MSTLQTIKIIMKVILIITASAAGLILAVLLLNILPVAPGGGGTNPMRVVESGSAHIVPHGGAKELFPENTVYSYRQIYARGWDTFEIDLVLTSDGVLVTHHDLDIEATTGVEGVQLADLQYSELQNYNFAANFVNPRGERPFADLSSLPDEISDQMIPARLEDLFQEFPDSYYILELKDTVDASGSSRAEEASAELLTLIEKYSMQDRAIVASFDDQVIREFRERSGGEIPTGAATGETLTLSVLSALALDFFLVPEYSAVMLPVKDRIYPAEREIIENLPAPLRRALASYDPDEDMYYTNLANRRMVQDAHRKNLAVFYWTVNDPETMKYLIDLGVDGIITDRPDILSEILGTAARD</sequence>
<accession>V5WNG4</accession>
<dbReference type="GO" id="GO:0006629">
    <property type="term" value="P:lipid metabolic process"/>
    <property type="evidence" value="ECO:0007669"/>
    <property type="project" value="InterPro"/>
</dbReference>
<dbReference type="PANTHER" id="PTHR46211">
    <property type="entry name" value="GLYCEROPHOSPHORYL DIESTER PHOSPHODIESTERASE"/>
    <property type="match status" value="1"/>
</dbReference>
<dbReference type="InterPro" id="IPR017946">
    <property type="entry name" value="PLC-like_Pdiesterase_TIM-brl"/>
</dbReference>
<feature type="domain" description="GP-PDE" evidence="1">
    <location>
        <begin position="54"/>
        <end position="352"/>
    </location>
</feature>